<dbReference type="PROSITE" id="PS50021">
    <property type="entry name" value="CH"/>
    <property type="match status" value="1"/>
</dbReference>
<accession>B8MH25</accession>
<dbReference type="PhylomeDB" id="B8MH25"/>
<dbReference type="InterPro" id="IPR036872">
    <property type="entry name" value="CH_dom_sf"/>
</dbReference>
<evidence type="ECO:0000313" key="6">
    <source>
        <dbReference type="EMBL" id="EED16839.1"/>
    </source>
</evidence>
<dbReference type="STRING" id="441959.B8MH25"/>
<evidence type="ECO:0000313" key="7">
    <source>
        <dbReference type="Proteomes" id="UP000001745"/>
    </source>
</evidence>
<dbReference type="Proteomes" id="UP000001745">
    <property type="component" value="Unassembled WGS sequence"/>
</dbReference>
<feature type="domain" description="Calponin-homology (CH)" evidence="5">
    <location>
        <begin position="622"/>
        <end position="772"/>
    </location>
</feature>
<organism evidence="6 7">
    <name type="scientific">Talaromyces stipitatus (strain ATCC 10500 / CBS 375.48 / QM 6759 / NRRL 1006)</name>
    <name type="common">Penicillium stipitatum</name>
    <dbReference type="NCBI Taxonomy" id="441959"/>
    <lineage>
        <taxon>Eukaryota</taxon>
        <taxon>Fungi</taxon>
        <taxon>Dikarya</taxon>
        <taxon>Ascomycota</taxon>
        <taxon>Pezizomycotina</taxon>
        <taxon>Eurotiomycetes</taxon>
        <taxon>Eurotiomycetidae</taxon>
        <taxon>Eurotiales</taxon>
        <taxon>Trichocomaceae</taxon>
        <taxon>Talaromyces</taxon>
        <taxon>Talaromyces sect. Talaromyces</taxon>
    </lineage>
</organism>
<evidence type="ECO:0000256" key="4">
    <source>
        <dbReference type="SAM" id="MobiDB-lite"/>
    </source>
</evidence>
<dbReference type="InterPro" id="IPR001715">
    <property type="entry name" value="CH_dom"/>
</dbReference>
<dbReference type="HOGENOM" id="CLU_005445_0_0_1"/>
<feature type="region of interest" description="Disordered" evidence="4">
    <location>
        <begin position="45"/>
        <end position="162"/>
    </location>
</feature>
<feature type="compositionally biased region" description="Basic residues" evidence="4">
    <location>
        <begin position="997"/>
        <end position="1011"/>
    </location>
</feature>
<keyword evidence="2" id="KW-0963">Cytoplasm</keyword>
<keyword evidence="3" id="KW-0112">Calmodulin-binding</keyword>
<protein>
    <submittedName>
        <fullName evidence="6">Calmodulin-binding protein Sha1, putative</fullName>
    </submittedName>
</protein>
<dbReference type="InterPro" id="IPR051185">
    <property type="entry name" value="ASPM"/>
</dbReference>
<dbReference type="eggNOG" id="KOG0165">
    <property type="taxonomic scope" value="Eukaryota"/>
</dbReference>
<reference evidence="7" key="1">
    <citation type="journal article" date="2015" name="Genome Announc.">
        <title>Genome sequence of the AIDS-associated pathogen Penicillium marneffei (ATCC18224) and its near taxonomic relative Talaromyces stipitatus (ATCC10500).</title>
        <authorList>
            <person name="Nierman W.C."/>
            <person name="Fedorova-Abrams N.D."/>
            <person name="Andrianopoulos A."/>
        </authorList>
    </citation>
    <scope>NUCLEOTIDE SEQUENCE [LARGE SCALE GENOMIC DNA]</scope>
    <source>
        <strain evidence="7">ATCC 10500 / CBS 375.48 / QM 6759 / NRRL 1006</strain>
    </source>
</reference>
<feature type="compositionally biased region" description="Basic and acidic residues" evidence="4">
    <location>
        <begin position="135"/>
        <end position="152"/>
    </location>
</feature>
<feature type="compositionally biased region" description="Basic and acidic residues" evidence="4">
    <location>
        <begin position="335"/>
        <end position="348"/>
    </location>
</feature>
<dbReference type="GO" id="GO:0005737">
    <property type="term" value="C:cytoplasm"/>
    <property type="evidence" value="ECO:0007669"/>
    <property type="project" value="UniProtKB-SubCell"/>
</dbReference>
<dbReference type="PANTHER" id="PTHR22706:SF1">
    <property type="entry name" value="ASSEMBLY FACTOR FOR SPINDLE MICROTUBULES"/>
    <property type="match status" value="1"/>
</dbReference>
<dbReference type="GO" id="GO:0000922">
    <property type="term" value="C:spindle pole"/>
    <property type="evidence" value="ECO:0007669"/>
    <property type="project" value="TreeGrafter"/>
</dbReference>
<keyword evidence="7" id="KW-1185">Reference proteome</keyword>
<feature type="region of interest" description="Disordered" evidence="4">
    <location>
        <begin position="220"/>
        <end position="320"/>
    </location>
</feature>
<dbReference type="InParanoid" id="B8MH25"/>
<dbReference type="CDD" id="cd21223">
    <property type="entry name" value="CH_ASPM_rpt1"/>
    <property type="match status" value="1"/>
</dbReference>
<feature type="region of interest" description="Disordered" evidence="4">
    <location>
        <begin position="1"/>
        <end position="21"/>
    </location>
</feature>
<dbReference type="GO" id="GO:0051295">
    <property type="term" value="P:establishment of meiotic spindle localization"/>
    <property type="evidence" value="ECO:0007669"/>
    <property type="project" value="TreeGrafter"/>
</dbReference>
<feature type="compositionally biased region" description="Polar residues" evidence="4">
    <location>
        <begin position="352"/>
        <end position="370"/>
    </location>
</feature>
<dbReference type="VEuPathDB" id="FungiDB:TSTA_019030"/>
<gene>
    <name evidence="6" type="ORF">TSTA_019030</name>
</gene>
<dbReference type="OrthoDB" id="76388at2759"/>
<sequence length="1011" mass="113101">MNSLLESPCPAGSRSGFGNGQYSSLTDAYEDDTLDTLEYTAAIHLPQPPRATSLTKAKPRRALRKPPFTIQEDNQSNTTGNTARTAMQNSLKRKTQDRNSSILAQPAQRFQRPRVSSTAGSKDSSSQRTRMIESNGDREVLGHKPQPEDRVRPSQRPSGYDSLKKDVRRRTVYIPTEDTTVPTVFMSLFSPLKSMDTNPNISSSADETVPLYSLEARIAEKKQSKESSVGQPRKTPLQPSKKVTQQPAITKDVMGKNGGKENIPPGFFIDKSKEIQEKKPLSQTDTRSREPLKTASNAIQNRKPNVAQLKRSKGPALKPIGQKSSVVLLTEAGSKDLKSSTGKADTKRTNLRSRSVLQPCQSKESLTENRPTPPTRLSVPKIGPISIDQQFPVLSNDISNPAMYEDNWLSHQEVVITQLVNGLFDSVGGKLHAHDPEVLRHELLDIYQSDAFLLLYKRIQASILYGALAPPKDILRRGSRLPDDLGMKKSFLNFWSQTYDLIALRAAAETVVGRKITCQLHRTSNGPSGLSPKQQKVLKRSIETFLETFLIRNMDKKGNEGTQNDAVGALYRRTLLRSIMIITLLDKARLTSECSLPRRLFTDSSPHKSSSAALQALANLLLPSMGDINRQVNHLNCSLLYKQHQLQDHDYRIRNLAVDLRDGVLLTRLVEILLYPKSSYSRTGRKGSDSTTTIIDEVVLADETAEWSLSQNLKFPCVSRAAKIFNVQIALDALEGVIGIDALVKEINAEHIVDGYREKTIALLWVLVGKWGLAEMLDWKDVRSEIVRLQKKLVLCREYQPCNVDKLYDLELVSHEDLLIKWASTLALLKGLQLDNLTTSFADGRIFESIVDEYEVFLLKGQDGHGDSITGKQPRAELGSWQSRLQALGCSSQFASLVAGSTSASRIFDRDFVLGALTFLCSRLLSSTRRIRAAIVIQKAWRRITTEENSRRRVLAKEIAEQCAAVACARERILWAKTVIMTRWRERKMSRKQVTSKGKKPKSKPARRARF</sequence>
<dbReference type="PANTHER" id="PTHR22706">
    <property type="entry name" value="ASSEMBLY FACTOR FOR SPINDLE MICROTUBULES"/>
    <property type="match status" value="1"/>
</dbReference>
<feature type="compositionally biased region" description="Polar residues" evidence="4">
    <location>
        <begin position="237"/>
        <end position="248"/>
    </location>
</feature>
<dbReference type="GeneID" id="8104599"/>
<dbReference type="AlphaFoldDB" id="B8MH25"/>
<evidence type="ECO:0000256" key="2">
    <source>
        <dbReference type="ARBA" id="ARBA00022490"/>
    </source>
</evidence>
<feature type="compositionally biased region" description="Basic and acidic residues" evidence="4">
    <location>
        <begin position="270"/>
        <end position="292"/>
    </location>
</feature>
<comment type="subcellular location">
    <subcellularLocation>
        <location evidence="1">Cytoplasm</location>
    </subcellularLocation>
</comment>
<feature type="compositionally biased region" description="Polar residues" evidence="4">
    <location>
        <begin position="114"/>
        <end position="129"/>
    </location>
</feature>
<evidence type="ECO:0000256" key="3">
    <source>
        <dbReference type="ARBA" id="ARBA00022860"/>
    </source>
</evidence>
<feature type="compositionally biased region" description="Polar residues" evidence="4">
    <location>
        <begin position="71"/>
        <end position="90"/>
    </location>
</feature>
<evidence type="ECO:0000256" key="1">
    <source>
        <dbReference type="ARBA" id="ARBA00004496"/>
    </source>
</evidence>
<dbReference type="GO" id="GO:0000278">
    <property type="term" value="P:mitotic cell cycle"/>
    <property type="evidence" value="ECO:0007669"/>
    <property type="project" value="TreeGrafter"/>
</dbReference>
<dbReference type="Gene3D" id="1.10.418.10">
    <property type="entry name" value="Calponin-like domain"/>
    <property type="match status" value="1"/>
</dbReference>
<evidence type="ECO:0000259" key="5">
    <source>
        <dbReference type="PROSITE" id="PS50021"/>
    </source>
</evidence>
<feature type="region of interest" description="Disordered" evidence="4">
    <location>
        <begin position="335"/>
        <end position="381"/>
    </location>
</feature>
<dbReference type="GO" id="GO:0007051">
    <property type="term" value="P:spindle organization"/>
    <property type="evidence" value="ECO:0007669"/>
    <property type="project" value="TreeGrafter"/>
</dbReference>
<feature type="region of interest" description="Disordered" evidence="4">
    <location>
        <begin position="988"/>
        <end position="1011"/>
    </location>
</feature>
<feature type="compositionally biased region" description="Polar residues" evidence="4">
    <location>
        <begin position="294"/>
        <end position="303"/>
    </location>
</feature>
<proteinExistence type="predicted"/>
<name>B8MH25_TALSN</name>
<dbReference type="OMA" id="YIPPDDT"/>
<dbReference type="SUPFAM" id="SSF47576">
    <property type="entry name" value="Calponin-homology domain, CH-domain"/>
    <property type="match status" value="1"/>
</dbReference>
<dbReference type="EMBL" id="EQ962656">
    <property type="protein sequence ID" value="EED16839.1"/>
    <property type="molecule type" value="Genomic_DNA"/>
</dbReference>
<dbReference type="GO" id="GO:0005516">
    <property type="term" value="F:calmodulin binding"/>
    <property type="evidence" value="ECO:0007669"/>
    <property type="project" value="UniProtKB-KW"/>
</dbReference>
<dbReference type="RefSeq" id="XP_002484073.1">
    <property type="nucleotide sequence ID" value="XM_002484028.1"/>
</dbReference>